<dbReference type="Gene3D" id="3.30.390.50">
    <property type="entry name" value="CO dehydrogenase flavoprotein, C-terminal domain"/>
    <property type="match status" value="1"/>
</dbReference>
<feature type="domain" description="2Fe-2S ferredoxin-type" evidence="6">
    <location>
        <begin position="7"/>
        <end position="93"/>
    </location>
</feature>
<dbReference type="InterPro" id="IPR036683">
    <property type="entry name" value="CO_DH_flav_C_dom_sf"/>
</dbReference>
<dbReference type="eggNOG" id="COG4630">
    <property type="taxonomic scope" value="Bacteria"/>
</dbReference>
<dbReference type="RefSeq" id="WP_007068673.1">
    <property type="nucleotide sequence ID" value="NZ_DS022272.1"/>
</dbReference>
<keyword evidence="5" id="KW-0408">Iron</keyword>
<dbReference type="InterPro" id="IPR002888">
    <property type="entry name" value="2Fe-2S-bd"/>
</dbReference>
<evidence type="ECO:0000256" key="3">
    <source>
        <dbReference type="ARBA" id="ARBA00022827"/>
    </source>
</evidence>
<dbReference type="Pfam" id="PF00111">
    <property type="entry name" value="Fer2"/>
    <property type="match status" value="1"/>
</dbReference>
<dbReference type="SMART" id="SM01092">
    <property type="entry name" value="CO_deh_flav_C"/>
    <property type="match status" value="1"/>
</dbReference>
<dbReference type="Gene3D" id="3.10.20.30">
    <property type="match status" value="1"/>
</dbReference>
<dbReference type="SUPFAM" id="SSF54292">
    <property type="entry name" value="2Fe-2S ferredoxin-like"/>
    <property type="match status" value="1"/>
</dbReference>
<keyword evidence="3" id="KW-0274">FAD</keyword>
<sequence length="500" mass="54060">MSDQSAQPIRFLLNGEARSVSGQPATTTLLRYLRETERLTGTKEGCAEGDCGACTVLISENDGNGGLKRRPVNACIQFLPAMNGRAIETVEKLGSHRGADGADALREAMVEGHASQCGFCTPGFVVQLFSAWDGGKLTDRQAVKDQISGNLCRCTGYGPIIDAGETLAKLPKPDTLGEDLALAKRLGDIQNGAIFRYEAESSGGPQLWFAPENVDDLADIYGAHPDATLVAGATDVGLWVTKQHRDLSVLIDISKVRDLQMIEERLGVLYFGAGVTHTEALETLADIHPDLGEMMRRFAGAQIRNAGTVGGNIANGSPIGDLPPCLIALGARLYLRKGEDMRVLDLERFFVEYGKQDRAPGEFVVALEVPRLEDDQRYFAHKISKRFDSDISAVMAAFRLTFDGELVSEARLAFGGMAGVPKRASHAEAVLCGRPFDAVAVRDAQAALAEDFRPLTDMRASSEYRLKAAQNLLERFRLELTAERPARIAGFETGEARGTA</sequence>
<evidence type="ECO:0000256" key="1">
    <source>
        <dbReference type="ARBA" id="ARBA00022630"/>
    </source>
</evidence>
<dbReference type="Gene3D" id="3.30.43.10">
    <property type="entry name" value="Uridine Diphospho-n-acetylenolpyruvylglucosamine Reductase, domain 2"/>
    <property type="match status" value="1"/>
</dbReference>
<dbReference type="InterPro" id="IPR006058">
    <property type="entry name" value="2Fe2S_fd_BS"/>
</dbReference>
<evidence type="ECO:0000259" key="7">
    <source>
        <dbReference type="PROSITE" id="PS51387"/>
    </source>
</evidence>
<dbReference type="PROSITE" id="PS51387">
    <property type="entry name" value="FAD_PCMH"/>
    <property type="match status" value="1"/>
</dbReference>
<dbReference type="PROSITE" id="PS51085">
    <property type="entry name" value="2FE2S_FER_2"/>
    <property type="match status" value="1"/>
</dbReference>
<dbReference type="SUPFAM" id="SSF55447">
    <property type="entry name" value="CO dehydrogenase flavoprotein C-terminal domain-like"/>
    <property type="match status" value="1"/>
</dbReference>
<dbReference type="GO" id="GO:0005506">
    <property type="term" value="F:iron ion binding"/>
    <property type="evidence" value="ECO:0007669"/>
    <property type="project" value="InterPro"/>
</dbReference>
<dbReference type="Pfam" id="PF03450">
    <property type="entry name" value="CO_deh_flav_C"/>
    <property type="match status" value="1"/>
</dbReference>
<dbReference type="Proteomes" id="UP000004310">
    <property type="component" value="Unassembled WGS sequence"/>
</dbReference>
<dbReference type="GO" id="GO:0071949">
    <property type="term" value="F:FAD binding"/>
    <property type="evidence" value="ECO:0007669"/>
    <property type="project" value="InterPro"/>
</dbReference>
<dbReference type="InterPro" id="IPR016169">
    <property type="entry name" value="FAD-bd_PCMH_sub2"/>
</dbReference>
<keyword evidence="9" id="KW-1185">Reference proteome</keyword>
<dbReference type="SUPFAM" id="SSF47741">
    <property type="entry name" value="CO dehydrogenase ISP C-domain like"/>
    <property type="match status" value="1"/>
</dbReference>
<dbReference type="InterPro" id="IPR001041">
    <property type="entry name" value="2Fe-2S_ferredoxin-type"/>
</dbReference>
<evidence type="ECO:0000313" key="9">
    <source>
        <dbReference type="Proteomes" id="UP000004310"/>
    </source>
</evidence>
<dbReference type="InterPro" id="IPR016166">
    <property type="entry name" value="FAD-bd_PCMH"/>
</dbReference>
<evidence type="ECO:0000256" key="4">
    <source>
        <dbReference type="ARBA" id="ARBA00023002"/>
    </source>
</evidence>
<dbReference type="NCBIfam" id="TIGR02963">
    <property type="entry name" value="xanthine_xdhA"/>
    <property type="match status" value="1"/>
</dbReference>
<dbReference type="InterPro" id="IPR005107">
    <property type="entry name" value="CO_DH_flav_C"/>
</dbReference>
<dbReference type="AlphaFoldDB" id="Q0FXY9"/>
<dbReference type="InterPro" id="IPR016167">
    <property type="entry name" value="FAD-bd_PCMH_sub1"/>
</dbReference>
<comment type="caution">
    <text evidence="8">The sequence shown here is derived from an EMBL/GenBank/DDBJ whole genome shotgun (WGS) entry which is preliminary data.</text>
</comment>
<keyword evidence="2" id="KW-0479">Metal-binding</keyword>
<dbReference type="InterPro" id="IPR036318">
    <property type="entry name" value="FAD-bd_PCMH-like_sf"/>
</dbReference>
<dbReference type="PANTHER" id="PTHR45444:SF3">
    <property type="entry name" value="XANTHINE DEHYDROGENASE"/>
    <property type="match status" value="1"/>
</dbReference>
<dbReference type="InterPro" id="IPR036010">
    <property type="entry name" value="2Fe-2S_ferredoxin-like_sf"/>
</dbReference>
<dbReference type="SUPFAM" id="SSF56176">
    <property type="entry name" value="FAD-binding/transporter-associated domain-like"/>
    <property type="match status" value="1"/>
</dbReference>
<dbReference type="Gene3D" id="3.30.465.10">
    <property type="match status" value="1"/>
</dbReference>
<dbReference type="CDD" id="cd00207">
    <property type="entry name" value="fer2"/>
    <property type="match status" value="1"/>
</dbReference>
<dbReference type="HOGENOM" id="CLU_001681_9_0_5"/>
<keyword evidence="1" id="KW-0285">Flavoprotein</keyword>
<accession>Q0FXY9</accession>
<gene>
    <name evidence="8" type="ORF">FP2506_17794</name>
</gene>
<dbReference type="GO" id="GO:0004854">
    <property type="term" value="F:xanthine dehydrogenase activity"/>
    <property type="evidence" value="ECO:0007669"/>
    <property type="project" value="InterPro"/>
</dbReference>
<dbReference type="InterPro" id="IPR012175">
    <property type="entry name" value="Xanth_DH_ssu_bac"/>
</dbReference>
<dbReference type="PANTHER" id="PTHR45444">
    <property type="entry name" value="XANTHINE DEHYDROGENASE"/>
    <property type="match status" value="1"/>
</dbReference>
<dbReference type="PROSITE" id="PS00197">
    <property type="entry name" value="2FE2S_FER_1"/>
    <property type="match status" value="1"/>
</dbReference>
<dbReference type="InterPro" id="IPR014307">
    <property type="entry name" value="Xanthine_DH_ssu"/>
</dbReference>
<dbReference type="GO" id="GO:0051537">
    <property type="term" value="F:2 iron, 2 sulfur cluster binding"/>
    <property type="evidence" value="ECO:0007669"/>
    <property type="project" value="InterPro"/>
</dbReference>
<dbReference type="InterPro" id="IPR012675">
    <property type="entry name" value="Beta-grasp_dom_sf"/>
</dbReference>
<proteinExistence type="predicted"/>
<evidence type="ECO:0000256" key="5">
    <source>
        <dbReference type="ARBA" id="ARBA00023004"/>
    </source>
</evidence>
<evidence type="ECO:0000256" key="2">
    <source>
        <dbReference type="ARBA" id="ARBA00022723"/>
    </source>
</evidence>
<evidence type="ECO:0000313" key="8">
    <source>
        <dbReference type="EMBL" id="EAU39953.1"/>
    </source>
</evidence>
<keyword evidence="4" id="KW-0560">Oxidoreductase</keyword>
<dbReference type="InterPro" id="IPR036884">
    <property type="entry name" value="2Fe-2S-bd_dom_sf"/>
</dbReference>
<name>Q0FXY9_9HYPH</name>
<dbReference type="PIRSF" id="PIRSF036557">
    <property type="entry name" value="XdhA_RC"/>
    <property type="match status" value="1"/>
</dbReference>
<dbReference type="STRING" id="217511.GCA_001463845_01848"/>
<evidence type="ECO:0000259" key="6">
    <source>
        <dbReference type="PROSITE" id="PS51085"/>
    </source>
</evidence>
<reference evidence="8 9" key="1">
    <citation type="journal article" date="2010" name="J. Bacteriol.">
        <title>Genome sequence of Fulvimarina pelagi HTCC2506T, a Mn(II)-oxidizing alphaproteobacterium possessing an aerobic anoxygenic photosynthetic gene cluster and Xanthorhodopsin.</title>
        <authorList>
            <person name="Kang I."/>
            <person name="Oh H.M."/>
            <person name="Lim S.I."/>
            <person name="Ferriera S."/>
            <person name="Giovannoni S.J."/>
            <person name="Cho J.C."/>
        </authorList>
    </citation>
    <scope>NUCLEOTIDE SEQUENCE [LARGE SCALE GENOMIC DNA]</scope>
    <source>
        <strain evidence="8 9">HTCC2506</strain>
    </source>
</reference>
<dbReference type="Pfam" id="PF00941">
    <property type="entry name" value="FAD_binding_5"/>
    <property type="match status" value="1"/>
</dbReference>
<dbReference type="InterPro" id="IPR016208">
    <property type="entry name" value="Ald_Oxase/xanthine_DH-like"/>
</dbReference>
<organism evidence="8 9">
    <name type="scientific">Fulvimarina pelagi HTCC2506</name>
    <dbReference type="NCBI Taxonomy" id="314231"/>
    <lineage>
        <taxon>Bacteria</taxon>
        <taxon>Pseudomonadati</taxon>
        <taxon>Pseudomonadota</taxon>
        <taxon>Alphaproteobacteria</taxon>
        <taxon>Hyphomicrobiales</taxon>
        <taxon>Aurantimonadaceae</taxon>
        <taxon>Fulvimarina</taxon>
    </lineage>
</organism>
<dbReference type="Gene3D" id="1.10.150.120">
    <property type="entry name" value="[2Fe-2S]-binding domain"/>
    <property type="match status" value="1"/>
</dbReference>
<dbReference type="InterPro" id="IPR002346">
    <property type="entry name" value="Mopterin_DH_FAD-bd"/>
</dbReference>
<dbReference type="EMBL" id="AATP01000011">
    <property type="protein sequence ID" value="EAU39953.1"/>
    <property type="molecule type" value="Genomic_DNA"/>
</dbReference>
<dbReference type="Pfam" id="PF01799">
    <property type="entry name" value="Fer2_2"/>
    <property type="match status" value="1"/>
</dbReference>
<protein>
    <submittedName>
        <fullName evidence="8">Ferredoxin:Molybdopterin dehydrogenase, FAD-binding:(2Fe-2S)-binding:CO dehydrogenase</fullName>
    </submittedName>
</protein>
<feature type="domain" description="FAD-binding PCMH-type" evidence="7">
    <location>
        <begin position="201"/>
        <end position="374"/>
    </location>
</feature>